<protein>
    <submittedName>
        <fullName evidence="1">Uncharacterized protein</fullName>
    </submittedName>
</protein>
<comment type="caution">
    <text evidence="1">The sequence shown here is derived from an EMBL/GenBank/DDBJ whole genome shotgun (WGS) entry which is preliminary data.</text>
</comment>
<keyword evidence="2" id="KW-1185">Reference proteome</keyword>
<sequence>MRNGEALPEPETLRTFLLMCGMPEAEITVWQQARDRINDAGRRPDGAVRVRDADARHLGVHPAIQVGSGIDDVPVYVPRDCDA</sequence>
<dbReference type="RefSeq" id="WP_208465817.1">
    <property type="nucleotide sequence ID" value="NZ_JAGFNS010000002.1"/>
</dbReference>
<name>A0ABS3UCZ1_9ACTN</name>
<organism evidence="1 2">
    <name type="scientific">Actinoplanes flavus</name>
    <dbReference type="NCBI Taxonomy" id="2820290"/>
    <lineage>
        <taxon>Bacteria</taxon>
        <taxon>Bacillati</taxon>
        <taxon>Actinomycetota</taxon>
        <taxon>Actinomycetes</taxon>
        <taxon>Micromonosporales</taxon>
        <taxon>Micromonosporaceae</taxon>
        <taxon>Actinoplanes</taxon>
    </lineage>
</organism>
<reference evidence="1 2" key="1">
    <citation type="submission" date="2021-03" db="EMBL/GenBank/DDBJ databases">
        <title>Actinoplanes flavus sp. nov., a novel actinomycete isolated from Coconut Palm rhizosphere soil.</title>
        <authorList>
            <person name="Luo X."/>
        </authorList>
    </citation>
    <scope>NUCLEOTIDE SEQUENCE [LARGE SCALE GENOMIC DNA]</scope>
    <source>
        <strain evidence="1 2">NEAU-H7</strain>
    </source>
</reference>
<dbReference type="EMBL" id="JAGFNS010000002">
    <property type="protein sequence ID" value="MBO3736598.1"/>
    <property type="molecule type" value="Genomic_DNA"/>
</dbReference>
<gene>
    <name evidence="1" type="ORF">J5X75_03580</name>
</gene>
<evidence type="ECO:0000313" key="2">
    <source>
        <dbReference type="Proteomes" id="UP000679690"/>
    </source>
</evidence>
<evidence type="ECO:0000313" key="1">
    <source>
        <dbReference type="EMBL" id="MBO3736598.1"/>
    </source>
</evidence>
<accession>A0ABS3UCZ1</accession>
<proteinExistence type="predicted"/>
<dbReference type="Proteomes" id="UP000679690">
    <property type="component" value="Unassembled WGS sequence"/>
</dbReference>